<dbReference type="EMBL" id="BAAATA010000003">
    <property type="protein sequence ID" value="GAA2474122.1"/>
    <property type="molecule type" value="Genomic_DNA"/>
</dbReference>
<dbReference type="InterPro" id="IPR023393">
    <property type="entry name" value="START-like_dom_sf"/>
</dbReference>
<dbReference type="Proteomes" id="UP001501358">
    <property type="component" value="Unassembled WGS sequence"/>
</dbReference>
<dbReference type="Gene3D" id="3.30.530.20">
    <property type="match status" value="1"/>
</dbReference>
<accession>A0ABP5Y5Q4</accession>
<dbReference type="InterPro" id="IPR019587">
    <property type="entry name" value="Polyketide_cyclase/dehydratase"/>
</dbReference>
<evidence type="ECO:0000313" key="2">
    <source>
        <dbReference type="Proteomes" id="UP001501358"/>
    </source>
</evidence>
<reference evidence="2" key="1">
    <citation type="journal article" date="2019" name="Int. J. Syst. Evol. Microbiol.">
        <title>The Global Catalogue of Microorganisms (GCM) 10K type strain sequencing project: providing services to taxonomists for standard genome sequencing and annotation.</title>
        <authorList>
            <consortium name="The Broad Institute Genomics Platform"/>
            <consortium name="The Broad Institute Genome Sequencing Center for Infectious Disease"/>
            <person name="Wu L."/>
            <person name="Ma J."/>
        </authorList>
    </citation>
    <scope>NUCLEOTIDE SEQUENCE [LARGE SCALE GENOMIC DNA]</scope>
    <source>
        <strain evidence="2">JCM 6307</strain>
    </source>
</reference>
<dbReference type="Pfam" id="PF10604">
    <property type="entry name" value="Polyketide_cyc2"/>
    <property type="match status" value="1"/>
</dbReference>
<dbReference type="SUPFAM" id="SSF55961">
    <property type="entry name" value="Bet v1-like"/>
    <property type="match status" value="1"/>
</dbReference>
<dbReference type="RefSeq" id="WP_344381668.1">
    <property type="nucleotide sequence ID" value="NZ_BAAATA010000003.1"/>
</dbReference>
<comment type="caution">
    <text evidence="1">The sequence shown here is derived from an EMBL/GenBank/DDBJ whole genome shotgun (WGS) entry which is preliminary data.</text>
</comment>
<gene>
    <name evidence="1" type="ORF">GCM10010406_07660</name>
</gene>
<proteinExistence type="predicted"/>
<name>A0ABP5Y5Q4_9ACTN</name>
<evidence type="ECO:0000313" key="1">
    <source>
        <dbReference type="EMBL" id="GAA2474122.1"/>
    </source>
</evidence>
<sequence>MTEYERSRTLPALPELVFDQVADPGLADRWLPHELHLRPESPPAVTVHEDDDRGGHDVAALFRAEPDQMRVEWGTRADGHYAGWLQVAGIGSGASEVTVHLSFFDEEHAPDRETVSRALDESLDRLGEQVGMRTQDTG</sequence>
<keyword evidence="2" id="KW-1185">Reference proteome</keyword>
<protein>
    <submittedName>
        <fullName evidence="1">SRPBCC family protein</fullName>
    </submittedName>
</protein>
<organism evidence="1 2">
    <name type="scientific">Streptomyces thermolineatus</name>
    <dbReference type="NCBI Taxonomy" id="44033"/>
    <lineage>
        <taxon>Bacteria</taxon>
        <taxon>Bacillati</taxon>
        <taxon>Actinomycetota</taxon>
        <taxon>Actinomycetes</taxon>
        <taxon>Kitasatosporales</taxon>
        <taxon>Streptomycetaceae</taxon>
        <taxon>Streptomyces</taxon>
    </lineage>
</organism>